<sequence>MEPCDAFNEVITPSKSAIIPSEAMLSLLYAVLSEVLANATELSKS</sequence>
<gene>
    <name evidence="1" type="ORF">SDC9_169000</name>
</gene>
<proteinExistence type="predicted"/>
<organism evidence="1">
    <name type="scientific">bioreactor metagenome</name>
    <dbReference type="NCBI Taxonomy" id="1076179"/>
    <lineage>
        <taxon>unclassified sequences</taxon>
        <taxon>metagenomes</taxon>
        <taxon>ecological metagenomes</taxon>
    </lineage>
</organism>
<dbReference type="EMBL" id="VSSQ01069633">
    <property type="protein sequence ID" value="MPN21620.1"/>
    <property type="molecule type" value="Genomic_DNA"/>
</dbReference>
<comment type="caution">
    <text evidence="1">The sequence shown here is derived from an EMBL/GenBank/DDBJ whole genome shotgun (WGS) entry which is preliminary data.</text>
</comment>
<evidence type="ECO:0000313" key="1">
    <source>
        <dbReference type="EMBL" id="MPN21620.1"/>
    </source>
</evidence>
<name>A0A645G6M2_9ZZZZ</name>
<accession>A0A645G6M2</accession>
<protein>
    <submittedName>
        <fullName evidence="1">Uncharacterized protein</fullName>
    </submittedName>
</protein>
<reference evidence="1" key="1">
    <citation type="submission" date="2019-08" db="EMBL/GenBank/DDBJ databases">
        <authorList>
            <person name="Kucharzyk K."/>
            <person name="Murdoch R.W."/>
            <person name="Higgins S."/>
            <person name="Loffler F."/>
        </authorList>
    </citation>
    <scope>NUCLEOTIDE SEQUENCE</scope>
</reference>
<dbReference type="AlphaFoldDB" id="A0A645G6M2"/>